<evidence type="ECO:0000313" key="3">
    <source>
        <dbReference type="Proteomes" id="UP000678393"/>
    </source>
</evidence>
<evidence type="ECO:0000256" key="1">
    <source>
        <dbReference type="SAM" id="Phobius"/>
    </source>
</evidence>
<keyword evidence="3" id="KW-1185">Reference proteome</keyword>
<comment type="caution">
    <text evidence="2">The sequence shown here is derived from an EMBL/GenBank/DDBJ whole genome shotgun (WGS) entry which is preliminary data.</text>
</comment>
<keyword evidence="1" id="KW-1133">Transmembrane helix</keyword>
<accession>A0A8S3YN09</accession>
<dbReference type="OrthoDB" id="10065869at2759"/>
<protein>
    <submittedName>
        <fullName evidence="2">Uncharacterized protein</fullName>
    </submittedName>
</protein>
<reference evidence="2" key="1">
    <citation type="submission" date="2021-04" db="EMBL/GenBank/DDBJ databases">
        <authorList>
            <consortium name="Molecular Ecology Group"/>
        </authorList>
    </citation>
    <scope>NUCLEOTIDE SEQUENCE</scope>
</reference>
<evidence type="ECO:0000313" key="2">
    <source>
        <dbReference type="EMBL" id="CAG5116651.1"/>
    </source>
</evidence>
<dbReference type="Proteomes" id="UP000678393">
    <property type="component" value="Unassembled WGS sequence"/>
</dbReference>
<dbReference type="AlphaFoldDB" id="A0A8S3YN09"/>
<proteinExistence type="predicted"/>
<organism evidence="2 3">
    <name type="scientific">Candidula unifasciata</name>
    <dbReference type="NCBI Taxonomy" id="100452"/>
    <lineage>
        <taxon>Eukaryota</taxon>
        <taxon>Metazoa</taxon>
        <taxon>Spiralia</taxon>
        <taxon>Lophotrochozoa</taxon>
        <taxon>Mollusca</taxon>
        <taxon>Gastropoda</taxon>
        <taxon>Heterobranchia</taxon>
        <taxon>Euthyneura</taxon>
        <taxon>Panpulmonata</taxon>
        <taxon>Eupulmonata</taxon>
        <taxon>Stylommatophora</taxon>
        <taxon>Helicina</taxon>
        <taxon>Helicoidea</taxon>
        <taxon>Geomitridae</taxon>
        <taxon>Candidula</taxon>
    </lineage>
</organism>
<dbReference type="EMBL" id="CAJHNH020000282">
    <property type="protein sequence ID" value="CAG5116651.1"/>
    <property type="molecule type" value="Genomic_DNA"/>
</dbReference>
<gene>
    <name evidence="2" type="ORF">CUNI_LOCUS2209</name>
</gene>
<feature type="transmembrane region" description="Helical" evidence="1">
    <location>
        <begin position="98"/>
        <end position="116"/>
    </location>
</feature>
<sequence>MTASKTTHLSKGNRELTRRVAMAHRVAITQHRAAMAHNRAVIHHRRVATHHHMGYAYPPPQGMQQSSSSTNVVVVGGAPATNTIIVHRHGVNHCMHCLISLFFFPWIFVWIFLCITSK</sequence>
<name>A0A8S3YN09_9EUPU</name>
<keyword evidence="1" id="KW-0472">Membrane</keyword>
<keyword evidence="1" id="KW-0812">Transmembrane</keyword>